<sequence length="100" mass="11174">MLLRGRMTTRRKVLLGLLAAMLVLIGVAGWLGMAATRGVETSDMDWNGDGVVDRGEILQSFYAVTAERSSEGNRECTTFRWFRSGEVIRVQCQTVFKAEE</sequence>
<comment type="caution">
    <text evidence="1">The sequence shown here is derived from an EMBL/GenBank/DDBJ whole genome shotgun (WGS) entry which is preliminary data.</text>
</comment>
<evidence type="ECO:0000313" key="2">
    <source>
        <dbReference type="Proteomes" id="UP000321583"/>
    </source>
</evidence>
<protein>
    <recommendedName>
        <fullName evidence="3">EF-hand domain-containing protein</fullName>
    </recommendedName>
</protein>
<evidence type="ECO:0000313" key="1">
    <source>
        <dbReference type="EMBL" id="TWH10459.1"/>
    </source>
</evidence>
<accession>A0A562DLB5</accession>
<dbReference type="RefSeq" id="WP_019397478.1">
    <property type="nucleotide sequence ID" value="NZ_VLJS01000053.1"/>
</dbReference>
<keyword evidence="2" id="KW-1185">Reference proteome</keyword>
<proteinExistence type="predicted"/>
<name>A0A562DLB5_9GAMM</name>
<dbReference type="Proteomes" id="UP000321583">
    <property type="component" value="Unassembled WGS sequence"/>
</dbReference>
<evidence type="ECO:0008006" key="3">
    <source>
        <dbReference type="Google" id="ProtNLM"/>
    </source>
</evidence>
<dbReference type="EMBL" id="VLJS01000053">
    <property type="protein sequence ID" value="TWH10459.1"/>
    <property type="molecule type" value="Genomic_DNA"/>
</dbReference>
<dbReference type="AlphaFoldDB" id="A0A562DLB5"/>
<dbReference type="OrthoDB" id="5988095at2"/>
<organism evidence="1 2">
    <name type="scientific">Pseudoxanthomonas taiwanensis J19</name>
    <dbReference type="NCBI Taxonomy" id="935569"/>
    <lineage>
        <taxon>Bacteria</taxon>
        <taxon>Pseudomonadati</taxon>
        <taxon>Pseudomonadota</taxon>
        <taxon>Gammaproteobacteria</taxon>
        <taxon>Lysobacterales</taxon>
        <taxon>Lysobacteraceae</taxon>
        <taxon>Pseudoxanthomonas</taxon>
    </lineage>
</organism>
<reference evidence="1 2" key="1">
    <citation type="submission" date="2019-07" db="EMBL/GenBank/DDBJ databases">
        <title>Genome sequencing of lignin-degrading bacterial isolates.</title>
        <authorList>
            <person name="Gladden J."/>
        </authorList>
    </citation>
    <scope>NUCLEOTIDE SEQUENCE [LARGE SCALE GENOMIC DNA]</scope>
    <source>
        <strain evidence="1 2">J19</strain>
    </source>
</reference>
<gene>
    <name evidence="1" type="ORF">L613_002500000140</name>
</gene>